<evidence type="ECO:0000313" key="3">
    <source>
        <dbReference type="Proteomes" id="UP001501116"/>
    </source>
</evidence>
<proteinExistence type="predicted"/>
<organism evidence="2 3">
    <name type="scientific">Amycolatopsis minnesotensis</name>
    <dbReference type="NCBI Taxonomy" id="337894"/>
    <lineage>
        <taxon>Bacteria</taxon>
        <taxon>Bacillati</taxon>
        <taxon>Actinomycetota</taxon>
        <taxon>Actinomycetes</taxon>
        <taxon>Pseudonocardiales</taxon>
        <taxon>Pseudonocardiaceae</taxon>
        <taxon>Amycolatopsis</taxon>
    </lineage>
</organism>
<feature type="domain" description="Metallo-beta-lactamase" evidence="1">
    <location>
        <begin position="21"/>
        <end position="216"/>
    </location>
</feature>
<evidence type="ECO:0000313" key="2">
    <source>
        <dbReference type="EMBL" id="GAA1960888.1"/>
    </source>
</evidence>
<keyword evidence="3" id="KW-1185">Reference proteome</keyword>
<gene>
    <name evidence="2" type="ORF">GCM10009754_34470</name>
</gene>
<dbReference type="Pfam" id="PF00753">
    <property type="entry name" value="Lactamase_B"/>
    <property type="match status" value="1"/>
</dbReference>
<dbReference type="InterPro" id="IPR050855">
    <property type="entry name" value="NDM-1-like"/>
</dbReference>
<dbReference type="EMBL" id="BAAANN010000012">
    <property type="protein sequence ID" value="GAA1960888.1"/>
    <property type="molecule type" value="Genomic_DNA"/>
</dbReference>
<reference evidence="2 3" key="1">
    <citation type="journal article" date="2019" name="Int. J. Syst. Evol. Microbiol.">
        <title>The Global Catalogue of Microorganisms (GCM) 10K type strain sequencing project: providing services to taxonomists for standard genome sequencing and annotation.</title>
        <authorList>
            <consortium name="The Broad Institute Genomics Platform"/>
            <consortium name="The Broad Institute Genome Sequencing Center for Infectious Disease"/>
            <person name="Wu L."/>
            <person name="Ma J."/>
        </authorList>
    </citation>
    <scope>NUCLEOTIDE SEQUENCE [LARGE SCALE GENOMIC DNA]</scope>
    <source>
        <strain evidence="2 3">JCM 14545</strain>
    </source>
</reference>
<dbReference type="PANTHER" id="PTHR42951:SF4">
    <property type="entry name" value="ACYL-COENZYME A THIOESTERASE MBLAC2"/>
    <property type="match status" value="1"/>
</dbReference>
<dbReference type="RefSeq" id="WP_344419066.1">
    <property type="nucleotide sequence ID" value="NZ_BAAANN010000012.1"/>
</dbReference>
<dbReference type="InterPro" id="IPR001279">
    <property type="entry name" value="Metallo-B-lactamas"/>
</dbReference>
<dbReference type="SUPFAM" id="SSF56281">
    <property type="entry name" value="Metallo-hydrolase/oxidoreductase"/>
    <property type="match status" value="1"/>
</dbReference>
<comment type="caution">
    <text evidence="2">The sequence shown here is derived from an EMBL/GenBank/DDBJ whole genome shotgun (WGS) entry which is preliminary data.</text>
</comment>
<evidence type="ECO:0000259" key="1">
    <source>
        <dbReference type="SMART" id="SM00849"/>
    </source>
</evidence>
<dbReference type="SMART" id="SM00849">
    <property type="entry name" value="Lactamase_B"/>
    <property type="match status" value="1"/>
</dbReference>
<dbReference type="CDD" id="cd16282">
    <property type="entry name" value="metallo-hydrolase-like_MBL-fold"/>
    <property type="match status" value="1"/>
</dbReference>
<sequence length="265" mass="28124">MADRWLELGDGVYARRYAELDLTVGLVVGREKCLVVDTRGDTVQGTELAAAVRGITPLPWTIAITHAHFDHSFGTGAFGRCEVWAHPGCREDLVIDGENARTTRAQWYRDRGEPGIADAIAATELVLPAHLVDDERELSLGGRTVVLAHHGPAHSGHDLTVRVPDAGVLFAGDLVEHGPGGTFTTDSFGTDTVLDGWPPALAAIAALDYPIVVPGHGEPVGTGFVVRQQRLLADLVALVESGASDDEIVARSALPPEVTRAALAR</sequence>
<name>A0ABN2QZJ6_9PSEU</name>
<dbReference type="InterPro" id="IPR036866">
    <property type="entry name" value="RibonucZ/Hydroxyglut_hydro"/>
</dbReference>
<dbReference type="Proteomes" id="UP001501116">
    <property type="component" value="Unassembled WGS sequence"/>
</dbReference>
<protein>
    <submittedName>
        <fullName evidence="2">MBL fold metallo-hydrolase</fullName>
    </submittedName>
</protein>
<accession>A0ABN2QZJ6</accession>
<dbReference type="PANTHER" id="PTHR42951">
    <property type="entry name" value="METALLO-BETA-LACTAMASE DOMAIN-CONTAINING"/>
    <property type="match status" value="1"/>
</dbReference>
<dbReference type="Gene3D" id="3.60.15.10">
    <property type="entry name" value="Ribonuclease Z/Hydroxyacylglutathione hydrolase-like"/>
    <property type="match status" value="1"/>
</dbReference>